<organism evidence="9">
    <name type="scientific">Pyrrhocoris apterus</name>
    <name type="common">Sap sucking bug</name>
    <name type="synonym">Cimex apterus</name>
    <dbReference type="NCBI Taxonomy" id="37000"/>
    <lineage>
        <taxon>Eukaryota</taxon>
        <taxon>Metazoa</taxon>
        <taxon>Ecdysozoa</taxon>
        <taxon>Arthropoda</taxon>
        <taxon>Hexapoda</taxon>
        <taxon>Insecta</taxon>
        <taxon>Pterygota</taxon>
        <taxon>Neoptera</taxon>
        <taxon>Paraneoptera</taxon>
        <taxon>Hemiptera</taxon>
        <taxon>Heteroptera</taxon>
        <taxon>Panheteroptera</taxon>
        <taxon>Pentatomomorpha</taxon>
        <taxon>Pyrrhocoroidea</taxon>
        <taxon>Pyrrhocoridae</taxon>
        <taxon>Pyrrhocoris</taxon>
    </lineage>
</organism>
<dbReference type="GO" id="GO:0051897">
    <property type="term" value="P:positive regulation of phosphatidylinositol 3-kinase/protein kinase B signal transduction"/>
    <property type="evidence" value="ECO:0007669"/>
    <property type="project" value="TreeGrafter"/>
</dbReference>
<gene>
    <name evidence="9" type="primary">Pilp1</name>
</gene>
<reference evidence="9" key="1">
    <citation type="submission" date="2019-07" db="EMBL/GenBank/DDBJ databases">
        <title>Evolution of insulin receptor genes.</title>
        <authorList>
            <person name="Dolezel D."/>
            <person name="Kotwica-Rolinska J."/>
            <person name="Smykal V."/>
        </authorList>
    </citation>
    <scope>NUCLEOTIDE SEQUENCE</scope>
</reference>
<dbReference type="GO" id="GO:0048009">
    <property type="term" value="P:insulin-like growth factor receptor signaling pathway"/>
    <property type="evidence" value="ECO:0007669"/>
    <property type="project" value="TreeGrafter"/>
</dbReference>
<dbReference type="SMART" id="SM00078">
    <property type="entry name" value="IlGF"/>
    <property type="match status" value="1"/>
</dbReference>
<dbReference type="CDD" id="cd00101">
    <property type="entry name" value="IlGF_like"/>
    <property type="match status" value="1"/>
</dbReference>
<feature type="chain" id="PRO_5026071306" evidence="7">
    <location>
        <begin position="21"/>
        <end position="245"/>
    </location>
</feature>
<keyword evidence="4" id="KW-1015">Disulfide bond</keyword>
<feature type="signal peptide" evidence="7">
    <location>
        <begin position="1"/>
        <end position="20"/>
    </location>
</feature>
<dbReference type="InterPro" id="IPR036438">
    <property type="entry name" value="Insulin-like_sf"/>
</dbReference>
<dbReference type="PANTHER" id="PTHR46845">
    <property type="entry name" value="INSULIN-LIKE GROWTH FACTOR I"/>
    <property type="match status" value="1"/>
</dbReference>
<dbReference type="SUPFAM" id="SSF56994">
    <property type="entry name" value="Insulin-like"/>
    <property type="match status" value="1"/>
</dbReference>
<keyword evidence="2" id="KW-0165">Cleavage on pair of basic residues</keyword>
<dbReference type="PANTHER" id="PTHR46845:SF1">
    <property type="entry name" value="INSULIN-LIKE GROWTH FACTOR I"/>
    <property type="match status" value="1"/>
</dbReference>
<evidence type="ECO:0000256" key="6">
    <source>
        <dbReference type="SAM" id="MobiDB-lite"/>
    </source>
</evidence>
<accession>A0A6G7NUG2</accession>
<sequence length="245" mass="28136">MKIWKMGIIFLLTFFEFATGRRRLCGPDLANAMMLACKGRGYNVAFRGEKRFKRGIVDECCRRGCSWSTLEMYCSASPSNIQIRKRSEFPNKLKSDSLETESYNRFSFASYRPHTDMLKVSYGSIKPDSNSRTFSKTGKDNRHSELSGSRSIVNKVKRNDIIGNAPSNQPKRLTFSLDWEMSKLKLNKQKNERDDLSPRSSIPVRYRHRKSGKKIIKENSNSQIGTVPPYFLGRTLVMPNSSKHV</sequence>
<keyword evidence="3 7" id="KW-0732">Signal</keyword>
<comment type="subcellular location">
    <subcellularLocation>
        <location evidence="5">Secreted</location>
    </subcellularLocation>
</comment>
<dbReference type="InterPro" id="IPR022352">
    <property type="entry name" value="Ins/IGF/rlx"/>
</dbReference>
<proteinExistence type="evidence at transcript level"/>
<evidence type="ECO:0000256" key="3">
    <source>
        <dbReference type="ARBA" id="ARBA00022729"/>
    </source>
</evidence>
<evidence type="ECO:0000256" key="4">
    <source>
        <dbReference type="ARBA" id="ARBA00023157"/>
    </source>
</evidence>
<evidence type="ECO:0000313" key="9">
    <source>
        <dbReference type="EMBL" id="QIJ58386.1"/>
    </source>
</evidence>
<dbReference type="EMBL" id="MN200106">
    <property type="protein sequence ID" value="QIJ58386.1"/>
    <property type="molecule type" value="mRNA"/>
</dbReference>
<dbReference type="InterPro" id="IPR022353">
    <property type="entry name" value="Insulin_CS"/>
</dbReference>
<evidence type="ECO:0000256" key="1">
    <source>
        <dbReference type="ARBA" id="ARBA00009034"/>
    </source>
</evidence>
<dbReference type="Gene3D" id="1.10.100.10">
    <property type="entry name" value="Insulin-like"/>
    <property type="match status" value="1"/>
</dbReference>
<keyword evidence="5" id="KW-0964">Secreted</keyword>
<evidence type="ECO:0000259" key="8">
    <source>
        <dbReference type="SMART" id="SM00078"/>
    </source>
</evidence>
<evidence type="ECO:0000256" key="7">
    <source>
        <dbReference type="SAM" id="SignalP"/>
    </source>
</evidence>
<dbReference type="GO" id="GO:0005179">
    <property type="term" value="F:hormone activity"/>
    <property type="evidence" value="ECO:0007669"/>
    <property type="project" value="InterPro"/>
</dbReference>
<evidence type="ECO:0000256" key="2">
    <source>
        <dbReference type="ARBA" id="ARBA00022685"/>
    </source>
</evidence>
<dbReference type="GO" id="GO:0008284">
    <property type="term" value="P:positive regulation of cell population proliferation"/>
    <property type="evidence" value="ECO:0007669"/>
    <property type="project" value="TreeGrafter"/>
</dbReference>
<dbReference type="GO" id="GO:0008283">
    <property type="term" value="P:cell population proliferation"/>
    <property type="evidence" value="ECO:0007669"/>
    <property type="project" value="TreeGrafter"/>
</dbReference>
<name>A0A6G7NUG2_PYRAP</name>
<dbReference type="GO" id="GO:0043066">
    <property type="term" value="P:negative regulation of apoptotic process"/>
    <property type="evidence" value="ECO:0007669"/>
    <property type="project" value="TreeGrafter"/>
</dbReference>
<feature type="region of interest" description="Disordered" evidence="6">
    <location>
        <begin position="128"/>
        <end position="149"/>
    </location>
</feature>
<dbReference type="GO" id="GO:0005159">
    <property type="term" value="F:insulin-like growth factor receptor binding"/>
    <property type="evidence" value="ECO:0007669"/>
    <property type="project" value="TreeGrafter"/>
</dbReference>
<dbReference type="PROSITE" id="PS00262">
    <property type="entry name" value="INSULIN"/>
    <property type="match status" value="1"/>
</dbReference>
<dbReference type="Pfam" id="PF00049">
    <property type="entry name" value="Insulin"/>
    <property type="match status" value="1"/>
</dbReference>
<dbReference type="InterPro" id="IPR016179">
    <property type="entry name" value="Insulin-like"/>
</dbReference>
<evidence type="ECO:0000256" key="5">
    <source>
        <dbReference type="RuleBase" id="RU000406"/>
    </source>
</evidence>
<dbReference type="GO" id="GO:0005615">
    <property type="term" value="C:extracellular space"/>
    <property type="evidence" value="ECO:0007669"/>
    <property type="project" value="TreeGrafter"/>
</dbReference>
<dbReference type="AlphaFoldDB" id="A0A6G7NUG2"/>
<comment type="similarity">
    <text evidence="1 5">Belongs to the insulin family.</text>
</comment>
<feature type="domain" description="Insulin-like" evidence="8">
    <location>
        <begin position="22"/>
        <end position="74"/>
    </location>
</feature>
<protein>
    <submittedName>
        <fullName evidence="9">Insulin-like peptide 1</fullName>
    </submittedName>
</protein>
<dbReference type="PRINTS" id="PR00276">
    <property type="entry name" value="INSULINFAMLY"/>
</dbReference>